<dbReference type="SUPFAM" id="SSF53474">
    <property type="entry name" value="alpha/beta-Hydrolases"/>
    <property type="match status" value="1"/>
</dbReference>
<proteinExistence type="predicted"/>
<dbReference type="RefSeq" id="WP_157689208.1">
    <property type="nucleotide sequence ID" value="NZ_LT629766.1"/>
</dbReference>
<evidence type="ECO:0008006" key="3">
    <source>
        <dbReference type="Google" id="ProtNLM"/>
    </source>
</evidence>
<gene>
    <name evidence="1" type="ORF">SAMN04489752_3613</name>
</gene>
<organism evidence="1 2">
    <name type="scientific">Brevibacterium siliguriense</name>
    <dbReference type="NCBI Taxonomy" id="1136497"/>
    <lineage>
        <taxon>Bacteria</taxon>
        <taxon>Bacillati</taxon>
        <taxon>Actinomycetota</taxon>
        <taxon>Actinomycetes</taxon>
        <taxon>Micrococcales</taxon>
        <taxon>Brevibacteriaceae</taxon>
        <taxon>Brevibacterium</taxon>
    </lineage>
</organism>
<reference evidence="2" key="1">
    <citation type="submission" date="2016-10" db="EMBL/GenBank/DDBJ databases">
        <authorList>
            <person name="Varghese N."/>
            <person name="Submissions S."/>
        </authorList>
    </citation>
    <scope>NUCLEOTIDE SEQUENCE [LARGE SCALE GENOMIC DNA]</scope>
    <source>
        <strain evidence="2">DSM 23676</strain>
    </source>
</reference>
<keyword evidence="2" id="KW-1185">Reference proteome</keyword>
<dbReference type="Proteomes" id="UP000199597">
    <property type="component" value="Chromosome I"/>
</dbReference>
<dbReference type="Gene3D" id="3.40.50.1820">
    <property type="entry name" value="alpha/beta hydrolase"/>
    <property type="match status" value="1"/>
</dbReference>
<accession>A0A1H1YAZ0</accession>
<evidence type="ECO:0000313" key="1">
    <source>
        <dbReference type="EMBL" id="SDT18562.1"/>
    </source>
</evidence>
<name>A0A1H1YAZ0_9MICO</name>
<dbReference type="InterPro" id="IPR029058">
    <property type="entry name" value="AB_hydrolase_fold"/>
</dbReference>
<sequence length="621" mass="70162">MRRAIARIGKSLSSSVKGYAYAPALRNAARKVLTSERADPIRTAMEKRGLAGHINRYTSETLPTGQFFAKLTINDWERFNGQSFRLRQGDRVVYGNEIEPPAKGFPLEYRNFVVTSSNKADFQLDIDSGYTLQIGHGTFSTPQQREYDKKYGVRQHGNVFYSLRGNTTSPSKVIVTFPGFGPSTSRISYAVSYLKDLTDSELADTLMICFQDRYLAAGSYMLVDSAGRSVIDEVNAVIDGYMQKHDIDDSQMLMFGASKGGSIAVQYADRFPKAQLLLAVPQMHLRYYLNKPFFRDNLFKQDGLHDVPQPETLLRKYFSEGRTVHYFYTLEDEQSNFSLIETIADVENLTKYRFDGKHGDVARKALPTMMGIIRRFLRDKDDSHKLPVLSDRIFLGEHSVGYQARIDDEQATHLPANWYLQGRLGRTRFMQNLTDHHYPFIKYTNDKQRLSPDIDYLAAIDSIVALDRDGRKWEGDVSGFNELPTDSPGYIATAVPKLQVETSGPHEHTIVSHDKVASIHYVSRRGLGSDDCIEVHIVEDLNYFDLNGACRETTARFVAAVETTQVDELVELFVSRLHIVSACESVAIRYDPSYSELLSSGLFTSSSQFDDSDASLSSTRH</sequence>
<evidence type="ECO:0000313" key="2">
    <source>
        <dbReference type="Proteomes" id="UP000199597"/>
    </source>
</evidence>
<dbReference type="EMBL" id="LT629766">
    <property type="protein sequence ID" value="SDT18562.1"/>
    <property type="molecule type" value="Genomic_DNA"/>
</dbReference>
<dbReference type="OrthoDB" id="4788491at2"/>
<protein>
    <recommendedName>
        <fullName evidence="3">Accessory Sec system protein Asp2</fullName>
    </recommendedName>
</protein>
<dbReference type="AlphaFoldDB" id="A0A1H1YAZ0"/>